<dbReference type="GO" id="GO:0016423">
    <property type="term" value="F:tRNA (guanine) methyltransferase activity"/>
    <property type="evidence" value="ECO:0007669"/>
    <property type="project" value="TreeGrafter"/>
</dbReference>
<keyword evidence="2" id="KW-0489">Methyltransferase</keyword>
<keyword evidence="2" id="KW-0808">Transferase</keyword>
<sequence>MSSKFSSSSDAHRVELVVAAGLEDLARDEVRRLGRTVRLVPPADAGVLPINYSGAWRDLLDLRLVTSVYLVRSFAVPRPRALLGDQHLRAIQQLATMALKLHAPGSFQSLFLSAAGADSAVLKRLKETLAAQLGLTVGREDGDLLLRLRRGEHGTWEVLVRLTPRPLATRPWRVCNREGALNGPVACAMALLTRPSATDRYLNLGCGSGSLLIERLLLGPAQRAIGCDISGAARACATQNLTAAGLAGRYELSNWDVRK</sequence>
<name>A0A426TUJ3_9CHLR</name>
<proteinExistence type="predicted"/>
<accession>A0A426TUJ3</accession>
<dbReference type="Pfam" id="PF01170">
    <property type="entry name" value="UPF0020"/>
    <property type="match status" value="1"/>
</dbReference>
<evidence type="ECO:0000313" key="2">
    <source>
        <dbReference type="EMBL" id="RRR68763.1"/>
    </source>
</evidence>
<dbReference type="EMBL" id="RSAS01000695">
    <property type="protein sequence ID" value="RRR68763.1"/>
    <property type="molecule type" value="Genomic_DNA"/>
</dbReference>
<feature type="non-terminal residue" evidence="2">
    <location>
        <position position="259"/>
    </location>
</feature>
<feature type="domain" description="Ribosomal RNA large subunit methyltransferase K/L-like methyltransferase" evidence="1">
    <location>
        <begin position="170"/>
        <end position="258"/>
    </location>
</feature>
<evidence type="ECO:0000259" key="1">
    <source>
        <dbReference type="Pfam" id="PF01170"/>
    </source>
</evidence>
<protein>
    <submittedName>
        <fullName evidence="2">RNA methyltransferase</fullName>
    </submittedName>
</protein>
<dbReference type="AlphaFoldDB" id="A0A426TUJ3"/>
<dbReference type="Proteomes" id="UP000280307">
    <property type="component" value="Unassembled WGS sequence"/>
</dbReference>
<dbReference type="PANTHER" id="PTHR14911">
    <property type="entry name" value="THUMP DOMAIN-CONTAINING"/>
    <property type="match status" value="1"/>
</dbReference>
<reference evidence="2 3" key="1">
    <citation type="submission" date="2018-12" db="EMBL/GenBank/DDBJ databases">
        <title>Genome Sequence of Candidatus Viridilinea halotolerans isolated from saline sulfide-rich spring.</title>
        <authorList>
            <person name="Grouzdev D.S."/>
            <person name="Burganskaya E.I."/>
            <person name="Krutkina M.S."/>
            <person name="Sukhacheva M.V."/>
            <person name="Gorlenko V.M."/>
        </authorList>
    </citation>
    <scope>NUCLEOTIDE SEQUENCE [LARGE SCALE GENOMIC DNA]</scope>
    <source>
        <strain evidence="2">Chok-6</strain>
    </source>
</reference>
<organism evidence="2 3">
    <name type="scientific">Candidatus Viridilinea halotolerans</name>
    <dbReference type="NCBI Taxonomy" id="2491704"/>
    <lineage>
        <taxon>Bacteria</taxon>
        <taxon>Bacillati</taxon>
        <taxon>Chloroflexota</taxon>
        <taxon>Chloroflexia</taxon>
        <taxon>Chloroflexales</taxon>
        <taxon>Chloroflexineae</taxon>
        <taxon>Oscillochloridaceae</taxon>
        <taxon>Candidatus Viridilinea</taxon>
    </lineage>
</organism>
<dbReference type="InterPro" id="IPR000241">
    <property type="entry name" value="RlmKL-like_Mtase"/>
</dbReference>
<dbReference type="GO" id="GO:0030488">
    <property type="term" value="P:tRNA methylation"/>
    <property type="evidence" value="ECO:0007669"/>
    <property type="project" value="TreeGrafter"/>
</dbReference>
<evidence type="ECO:0000313" key="3">
    <source>
        <dbReference type="Proteomes" id="UP000280307"/>
    </source>
</evidence>
<comment type="caution">
    <text evidence="2">The sequence shown here is derived from an EMBL/GenBank/DDBJ whole genome shotgun (WGS) entry which is preliminary data.</text>
</comment>
<dbReference type="Gene3D" id="3.40.50.150">
    <property type="entry name" value="Vaccinia Virus protein VP39"/>
    <property type="match status" value="1"/>
</dbReference>
<dbReference type="PANTHER" id="PTHR14911:SF13">
    <property type="entry name" value="TRNA (GUANINE(6)-N2)-METHYLTRANSFERASE THUMP3"/>
    <property type="match status" value="1"/>
</dbReference>
<dbReference type="InterPro" id="IPR029063">
    <property type="entry name" value="SAM-dependent_MTases_sf"/>
</dbReference>
<gene>
    <name evidence="2" type="ORF">EI684_17175</name>
</gene>
<dbReference type="SUPFAM" id="SSF53335">
    <property type="entry name" value="S-adenosyl-L-methionine-dependent methyltransferases"/>
    <property type="match status" value="1"/>
</dbReference>